<keyword evidence="13 15" id="KW-0131">Cell cycle</keyword>
<dbReference type="GO" id="GO:0006915">
    <property type="term" value="P:apoptotic process"/>
    <property type="evidence" value="ECO:0007669"/>
    <property type="project" value="UniProtKB-UniRule"/>
</dbReference>
<comment type="function">
    <text evidence="15">May play a role in homeostasis or cellular differentiation in cells of neural, epithelial and germline origins. May also act as a death receptor-associated anti-apoptotic protein, which inhibits the mitochondrial apoptotic pathway.</text>
</comment>
<dbReference type="AlphaFoldDB" id="A0A835CSW9"/>
<evidence type="ECO:0000256" key="5">
    <source>
        <dbReference type="ARBA" id="ARBA00022703"/>
    </source>
</evidence>
<evidence type="ECO:0000256" key="13">
    <source>
        <dbReference type="ARBA" id="ARBA00023306"/>
    </source>
</evidence>
<evidence type="ECO:0000256" key="3">
    <source>
        <dbReference type="ARBA" id="ARBA00022490"/>
    </source>
</evidence>
<evidence type="ECO:0000256" key="7">
    <source>
        <dbReference type="ARBA" id="ARBA00022763"/>
    </source>
</evidence>
<evidence type="ECO:0000256" key="11">
    <source>
        <dbReference type="ARBA" id="ARBA00023204"/>
    </source>
</evidence>
<comment type="subcellular location">
    <subcellularLocation>
        <location evidence="15">Cytoplasm</location>
    </subcellularLocation>
    <subcellularLocation>
        <location evidence="1 15">Nucleus</location>
    </subcellularLocation>
    <text evidence="15">Localizes at sites of DNA damage at double-strand breaks (DSBs).</text>
</comment>
<sequence length="403" mass="46579">MASMDTWIVDIPETNNRKSINYSPKIVNKSLTSKYLKVDVKFEHFVQKVIENKYYGIIKEPIELVEVSSSCGKLRGDRLKFAIPYAGKVFTCTALFNSLCPEIGPDFEFSDKTFLQDPEIQVLEKYVPGFINWDNTDSESLIKVLGQFITYYKQHQIDKLGLINERLEASFTNLREKIDTSDIELILLPDVNNPIEAHIIIRINLNFTKFIDKFTSFNNEVAMLHVVFHGPSWIKGVPQLLLSSKLLDLFNGTYRIQPLTSIKVLGTYILDLKRRLNDKMLSIVKNYMEKKEFVTGLLLVQGKSLIEYDSEDFSFITIMLDHEGFHYLVYFKLTDNYPDEAPIIKLQSIYHLYKNEPIVYPVEGLTYSKKCDSFECVTKTLAHIDVRVAEGFKQLCIRLARSQ</sequence>
<dbReference type="GO" id="GO:0031593">
    <property type="term" value="F:polyubiquitin modification-dependent protein binding"/>
    <property type="evidence" value="ECO:0007669"/>
    <property type="project" value="UniProtKB-UniRule"/>
</dbReference>
<keyword evidence="8 15" id="KW-0498">Mitosis</keyword>
<proteinExistence type="inferred from homology"/>
<dbReference type="PANTHER" id="PTHR15189">
    <property type="entry name" value="BRISC AND BRCA1-A COMPLEX MEMBER 2"/>
    <property type="match status" value="1"/>
</dbReference>
<dbReference type="Proteomes" id="UP000639338">
    <property type="component" value="Unassembled WGS sequence"/>
</dbReference>
<dbReference type="EMBL" id="JACMRX010000002">
    <property type="protein sequence ID" value="KAF7994399.1"/>
    <property type="molecule type" value="Genomic_DNA"/>
</dbReference>
<evidence type="ECO:0000313" key="16">
    <source>
        <dbReference type="EMBL" id="KAF7994399.1"/>
    </source>
</evidence>
<keyword evidence="11 15" id="KW-0234">DNA repair</keyword>
<evidence type="ECO:0000256" key="12">
    <source>
        <dbReference type="ARBA" id="ARBA00023242"/>
    </source>
</evidence>
<dbReference type="GO" id="GO:0007095">
    <property type="term" value="P:mitotic G2 DNA damage checkpoint signaling"/>
    <property type="evidence" value="ECO:0007669"/>
    <property type="project" value="UniProtKB-UniRule"/>
</dbReference>
<comment type="subunit">
    <text evidence="15">Component of the ARISC complex. Component of the BRCA1-A complex. Component of the BRISC complex. Binds polyubiquitin.</text>
</comment>
<evidence type="ECO:0000256" key="8">
    <source>
        <dbReference type="ARBA" id="ARBA00022776"/>
    </source>
</evidence>
<dbReference type="GO" id="GO:0070552">
    <property type="term" value="C:BRISC complex"/>
    <property type="evidence" value="ECO:0007669"/>
    <property type="project" value="UniProtKB-UniRule"/>
</dbReference>
<evidence type="ECO:0000256" key="10">
    <source>
        <dbReference type="ARBA" id="ARBA00022853"/>
    </source>
</evidence>
<keyword evidence="10 15" id="KW-0156">Chromatin regulator</keyword>
<dbReference type="PANTHER" id="PTHR15189:SF7">
    <property type="entry name" value="BRISC AND BRCA1-A COMPLEX MEMBER 2"/>
    <property type="match status" value="1"/>
</dbReference>
<evidence type="ECO:0000256" key="15">
    <source>
        <dbReference type="RuleBase" id="RU368019"/>
    </source>
</evidence>
<accession>A0A835CSW9</accession>
<keyword evidence="9 15" id="KW-0833">Ubl conjugation pathway</keyword>
<dbReference type="GO" id="GO:0006302">
    <property type="term" value="P:double-strand break repair"/>
    <property type="evidence" value="ECO:0007669"/>
    <property type="project" value="UniProtKB-UniRule"/>
</dbReference>
<keyword evidence="7 15" id="KW-0227">DNA damage</keyword>
<reference evidence="16 17" key="1">
    <citation type="submission" date="2020-08" db="EMBL/GenBank/DDBJ databases">
        <title>Aphidius gifuensis genome sequencing and assembly.</title>
        <authorList>
            <person name="Du Z."/>
        </authorList>
    </citation>
    <scope>NUCLEOTIDE SEQUENCE [LARGE SCALE GENOMIC DNA]</scope>
    <source>
        <strain evidence="16">YNYX2018</strain>
        <tissue evidence="16">Adults</tissue>
    </source>
</reference>
<keyword evidence="4 15" id="KW-0132">Cell division</keyword>
<evidence type="ECO:0000256" key="1">
    <source>
        <dbReference type="ARBA" id="ARBA00004123"/>
    </source>
</evidence>
<dbReference type="GO" id="GO:0051301">
    <property type="term" value="P:cell division"/>
    <property type="evidence" value="ECO:0007669"/>
    <property type="project" value="UniProtKB-UniRule"/>
</dbReference>
<dbReference type="GO" id="GO:0045739">
    <property type="term" value="P:positive regulation of DNA repair"/>
    <property type="evidence" value="ECO:0007669"/>
    <property type="project" value="UniProtKB-UniRule"/>
</dbReference>
<comment type="caution">
    <text evidence="16">The sequence shown here is derived from an EMBL/GenBank/DDBJ whole genome shotgun (WGS) entry which is preliminary data.</text>
</comment>
<evidence type="ECO:0000256" key="2">
    <source>
        <dbReference type="ARBA" id="ARBA00019438"/>
    </source>
</evidence>
<comment type="domain">
    <text evidence="15">Contains 2 ubiquitin-conjugating enzyme family-like (UEV-like) regions. These regions lack the critical Cys residues required for ubiquitination but retain the ability to bind ubiquitin.</text>
</comment>
<dbReference type="GO" id="GO:0010212">
    <property type="term" value="P:response to ionizing radiation"/>
    <property type="evidence" value="ECO:0007669"/>
    <property type="project" value="UniProtKB-UniRule"/>
</dbReference>
<evidence type="ECO:0000313" key="17">
    <source>
        <dbReference type="Proteomes" id="UP000639338"/>
    </source>
</evidence>
<keyword evidence="5 15" id="KW-0053">Apoptosis</keyword>
<dbReference type="GO" id="GO:0005737">
    <property type="term" value="C:cytoplasm"/>
    <property type="evidence" value="ECO:0007669"/>
    <property type="project" value="UniProtKB-SubCell"/>
</dbReference>
<evidence type="ECO:0000256" key="9">
    <source>
        <dbReference type="ARBA" id="ARBA00022786"/>
    </source>
</evidence>
<evidence type="ECO:0000256" key="6">
    <source>
        <dbReference type="ARBA" id="ARBA00022737"/>
    </source>
</evidence>
<dbReference type="OrthoDB" id="538811at2759"/>
<name>A0A835CSW9_APHGI</name>
<keyword evidence="6" id="KW-0677">Repeat</keyword>
<gene>
    <name evidence="16" type="ORF">HCN44_003871</name>
</gene>
<dbReference type="Pfam" id="PF06113">
    <property type="entry name" value="BRE"/>
    <property type="match status" value="1"/>
</dbReference>
<comment type="similarity">
    <text evidence="14 15">Belongs to the BABAM2 family.</text>
</comment>
<dbReference type="InterPro" id="IPR010358">
    <property type="entry name" value="BRE"/>
</dbReference>
<dbReference type="GO" id="GO:0006325">
    <property type="term" value="P:chromatin organization"/>
    <property type="evidence" value="ECO:0007669"/>
    <property type="project" value="UniProtKB-UniRule"/>
</dbReference>
<dbReference type="GO" id="GO:0070531">
    <property type="term" value="C:BRCA1-A complex"/>
    <property type="evidence" value="ECO:0007669"/>
    <property type="project" value="UniProtKB-UniRule"/>
</dbReference>
<evidence type="ECO:0000256" key="4">
    <source>
        <dbReference type="ARBA" id="ARBA00022618"/>
    </source>
</evidence>
<organism evidence="16 17">
    <name type="scientific">Aphidius gifuensis</name>
    <name type="common">Parasitoid wasp</name>
    <dbReference type="NCBI Taxonomy" id="684658"/>
    <lineage>
        <taxon>Eukaryota</taxon>
        <taxon>Metazoa</taxon>
        <taxon>Ecdysozoa</taxon>
        <taxon>Arthropoda</taxon>
        <taxon>Hexapoda</taxon>
        <taxon>Insecta</taxon>
        <taxon>Pterygota</taxon>
        <taxon>Neoptera</taxon>
        <taxon>Endopterygota</taxon>
        <taxon>Hymenoptera</taxon>
        <taxon>Apocrita</taxon>
        <taxon>Ichneumonoidea</taxon>
        <taxon>Braconidae</taxon>
        <taxon>Aphidiinae</taxon>
        <taxon>Aphidius</taxon>
    </lineage>
</organism>
<keyword evidence="3 15" id="KW-0963">Cytoplasm</keyword>
<evidence type="ECO:0000256" key="14">
    <source>
        <dbReference type="ARBA" id="ARBA00025766"/>
    </source>
</evidence>
<keyword evidence="17" id="KW-1185">Reference proteome</keyword>
<keyword evidence="12 15" id="KW-0539">Nucleus</keyword>
<protein>
    <recommendedName>
        <fullName evidence="2 15">BRISC and BRCA1-A complex member 2</fullName>
    </recommendedName>
</protein>